<feature type="active site" evidence="13">
    <location>
        <position position="126"/>
    </location>
</feature>
<evidence type="ECO:0000313" key="18">
    <source>
        <dbReference type="Proteomes" id="UP000000719"/>
    </source>
</evidence>
<sequence length="397" mass="44865">MFCRVNKGKFINIILFFFLFILVFPFYTMAEQPSFDLTAKSALLMQVNTGEILYEKNPHQKLPPASMTKIMTMLLVMEALEDGRASLRDSIIVSERAASMGGSQVYLEPGEEMTLEDLMKAIAIASANDACVAVAEYLYGTEEDFVKKMNEKARELGCKNTYFYNTNGLPPGDPSVEGNYTSAYDLAIMSRELLKYPEVLKWTSTWIDYLRDGEFVLNNTNRLVRHYKGVDGIKTGYTEEAKFCVATTAARNGIRFIAVIMGADTSKARFKEAAQLLSYGFSKYRSFIVADKEEVIDEITIQNAKNEQARVLTRNKVVIPVKKGEEDEITKKIIIKENIKAPLKKGDSVGKIRIYKGNLLLKEADLVIDRDVTRASLWQMITRIIKMMVTSLVKLFT</sequence>
<dbReference type="EMBL" id="CP001098">
    <property type="protein sequence ID" value="ACL69455.1"/>
    <property type="molecule type" value="Genomic_DNA"/>
</dbReference>
<comment type="function">
    <text evidence="1">Removes C-terminal D-alanyl residues from sugar-peptide cell wall precursors.</text>
</comment>
<keyword evidence="5 17" id="KW-0121">Carboxypeptidase</keyword>
<evidence type="ECO:0000256" key="3">
    <source>
        <dbReference type="ARBA" id="ARBA00007164"/>
    </source>
</evidence>
<keyword evidence="18" id="KW-1185">Reference proteome</keyword>
<dbReference type="HOGENOM" id="CLU_027070_8_0_9"/>
<reference evidence="17 18" key="1">
    <citation type="journal article" date="2009" name="PLoS ONE">
        <title>Genome analysis of the anaerobic thermohalophilic bacterium Halothermothrix orenii.</title>
        <authorList>
            <person name="Mavromatis K."/>
            <person name="Ivanova N."/>
            <person name="Anderson I."/>
            <person name="Lykidis A."/>
            <person name="Hooper S.D."/>
            <person name="Sun H."/>
            <person name="Kunin V."/>
            <person name="Lapidus A."/>
            <person name="Hugenholtz P."/>
            <person name="Patel B."/>
            <person name="Kyrpides N.C."/>
        </authorList>
    </citation>
    <scope>NUCLEOTIDE SEQUENCE [LARGE SCALE GENOMIC DNA]</scope>
    <source>
        <strain evidence="18">H 168 / OCM 544 / DSM 9562</strain>
    </source>
</reference>
<evidence type="ECO:0000256" key="10">
    <source>
        <dbReference type="ARBA" id="ARBA00022984"/>
    </source>
</evidence>
<evidence type="ECO:0000256" key="11">
    <source>
        <dbReference type="ARBA" id="ARBA00023316"/>
    </source>
</evidence>
<dbReference type="SUPFAM" id="SSF69189">
    <property type="entry name" value="Penicillin-binding protein associated domain"/>
    <property type="match status" value="1"/>
</dbReference>
<dbReference type="GO" id="GO:0006508">
    <property type="term" value="P:proteolysis"/>
    <property type="evidence" value="ECO:0007669"/>
    <property type="project" value="UniProtKB-KW"/>
</dbReference>
<dbReference type="GO" id="GO:0009002">
    <property type="term" value="F:serine-type D-Ala-D-Ala carboxypeptidase activity"/>
    <property type="evidence" value="ECO:0007669"/>
    <property type="project" value="UniProtKB-EC"/>
</dbReference>
<dbReference type="Gene3D" id="3.40.710.10">
    <property type="entry name" value="DD-peptidase/beta-lactamase superfamily"/>
    <property type="match status" value="1"/>
</dbReference>
<dbReference type="SUPFAM" id="SSF56601">
    <property type="entry name" value="beta-lactamase/transpeptidase-like"/>
    <property type="match status" value="1"/>
</dbReference>
<comment type="similarity">
    <text evidence="3 15">Belongs to the peptidase S11 family.</text>
</comment>
<dbReference type="STRING" id="373903.Hore_06980"/>
<dbReference type="OrthoDB" id="9791132at2"/>
<dbReference type="Pfam" id="PF00768">
    <property type="entry name" value="Peptidase_S11"/>
    <property type="match status" value="1"/>
</dbReference>
<dbReference type="Proteomes" id="UP000000719">
    <property type="component" value="Chromosome"/>
</dbReference>
<evidence type="ECO:0000259" key="16">
    <source>
        <dbReference type="SMART" id="SM00936"/>
    </source>
</evidence>
<keyword evidence="9" id="KW-0133">Cell shape</keyword>
<gene>
    <name evidence="17" type="ordered locus">Hore_06980</name>
</gene>
<dbReference type="SMART" id="SM00936">
    <property type="entry name" value="PBP5_C"/>
    <property type="match status" value="1"/>
</dbReference>
<accession>B8CVY6</accession>
<dbReference type="RefSeq" id="WP_012635643.1">
    <property type="nucleotide sequence ID" value="NC_011899.1"/>
</dbReference>
<dbReference type="KEGG" id="hor:Hore_06980"/>
<dbReference type="PANTHER" id="PTHR21581:SF6">
    <property type="entry name" value="TRAFFICKING PROTEIN PARTICLE COMPLEX SUBUNIT 12"/>
    <property type="match status" value="1"/>
</dbReference>
<evidence type="ECO:0000256" key="12">
    <source>
        <dbReference type="ARBA" id="ARBA00034000"/>
    </source>
</evidence>
<keyword evidence="8 17" id="KW-0378">Hydrolase</keyword>
<evidence type="ECO:0000256" key="13">
    <source>
        <dbReference type="PIRSR" id="PIRSR618044-1"/>
    </source>
</evidence>
<keyword evidence="6" id="KW-0645">Protease</keyword>
<evidence type="ECO:0000256" key="7">
    <source>
        <dbReference type="ARBA" id="ARBA00022729"/>
    </source>
</evidence>
<dbReference type="MEROPS" id="S11.005"/>
<feature type="domain" description="Peptidase S11 D-Ala-D-Ala carboxypeptidase A C-terminal" evidence="16">
    <location>
        <begin position="284"/>
        <end position="374"/>
    </location>
</feature>
<keyword evidence="11" id="KW-0961">Cell wall biogenesis/degradation</keyword>
<organism evidence="17 18">
    <name type="scientific">Halothermothrix orenii (strain H 168 / OCM 544 / DSM 9562)</name>
    <dbReference type="NCBI Taxonomy" id="373903"/>
    <lineage>
        <taxon>Bacteria</taxon>
        <taxon>Bacillati</taxon>
        <taxon>Bacillota</taxon>
        <taxon>Clostridia</taxon>
        <taxon>Halanaerobiales</taxon>
        <taxon>Halothermotrichaceae</taxon>
        <taxon>Halothermothrix</taxon>
    </lineage>
</organism>
<evidence type="ECO:0000256" key="4">
    <source>
        <dbReference type="ARBA" id="ARBA00012448"/>
    </source>
</evidence>
<dbReference type="AlphaFoldDB" id="B8CVY6"/>
<dbReference type="eggNOG" id="COG1686">
    <property type="taxonomic scope" value="Bacteria"/>
</dbReference>
<dbReference type="PANTHER" id="PTHR21581">
    <property type="entry name" value="D-ALANYL-D-ALANINE CARBOXYPEPTIDASE"/>
    <property type="match status" value="1"/>
</dbReference>
<dbReference type="InterPro" id="IPR018044">
    <property type="entry name" value="Peptidase_S11"/>
</dbReference>
<dbReference type="GO" id="GO:0009252">
    <property type="term" value="P:peptidoglycan biosynthetic process"/>
    <property type="evidence" value="ECO:0007669"/>
    <property type="project" value="UniProtKB-UniPathway"/>
</dbReference>
<feature type="active site" description="Proton acceptor" evidence="13">
    <location>
        <position position="69"/>
    </location>
</feature>
<dbReference type="Pfam" id="PF07943">
    <property type="entry name" value="PBP5_C"/>
    <property type="match status" value="1"/>
</dbReference>
<evidence type="ECO:0000256" key="8">
    <source>
        <dbReference type="ARBA" id="ARBA00022801"/>
    </source>
</evidence>
<comment type="catalytic activity">
    <reaction evidence="12">
        <text>Preferential cleavage: (Ac)2-L-Lys-D-Ala-|-D-Ala. Also transpeptidation of peptidyl-alanyl moieties that are N-acyl substituents of D-alanine.</text>
        <dbReference type="EC" id="3.4.16.4"/>
    </reaction>
</comment>
<name>B8CVY6_HALOH</name>
<protein>
    <recommendedName>
        <fullName evidence="4">serine-type D-Ala-D-Ala carboxypeptidase</fullName>
        <ecNumber evidence="4">3.4.16.4</ecNumber>
    </recommendedName>
</protein>
<evidence type="ECO:0000256" key="2">
    <source>
        <dbReference type="ARBA" id="ARBA00004752"/>
    </source>
</evidence>
<dbReference type="GO" id="GO:0008360">
    <property type="term" value="P:regulation of cell shape"/>
    <property type="evidence" value="ECO:0007669"/>
    <property type="project" value="UniProtKB-KW"/>
</dbReference>
<evidence type="ECO:0000256" key="5">
    <source>
        <dbReference type="ARBA" id="ARBA00022645"/>
    </source>
</evidence>
<dbReference type="InterPro" id="IPR015956">
    <property type="entry name" value="Peniciliin-bd_prot_C_sf"/>
</dbReference>
<dbReference type="Gene3D" id="2.60.410.10">
    <property type="entry name" value="D-Ala-D-Ala carboxypeptidase, C-terminal domain"/>
    <property type="match status" value="1"/>
</dbReference>
<dbReference type="InterPro" id="IPR037167">
    <property type="entry name" value="Peptidase_S11_C_sf"/>
</dbReference>
<keyword evidence="10" id="KW-0573">Peptidoglycan synthesis</keyword>
<dbReference type="EC" id="3.4.16.4" evidence="4"/>
<feature type="binding site" evidence="14">
    <location>
        <position position="234"/>
    </location>
    <ligand>
        <name>substrate</name>
    </ligand>
</feature>
<evidence type="ECO:0000256" key="9">
    <source>
        <dbReference type="ARBA" id="ARBA00022960"/>
    </source>
</evidence>
<dbReference type="InterPro" id="IPR012907">
    <property type="entry name" value="Peptidase_S11_C"/>
</dbReference>
<evidence type="ECO:0000256" key="6">
    <source>
        <dbReference type="ARBA" id="ARBA00022670"/>
    </source>
</evidence>
<keyword evidence="7" id="KW-0732">Signal</keyword>
<dbReference type="InterPro" id="IPR001967">
    <property type="entry name" value="Peptidase_S11_N"/>
</dbReference>
<dbReference type="GO" id="GO:0071555">
    <property type="term" value="P:cell wall organization"/>
    <property type="evidence" value="ECO:0007669"/>
    <property type="project" value="UniProtKB-KW"/>
</dbReference>
<evidence type="ECO:0000313" key="17">
    <source>
        <dbReference type="EMBL" id="ACL69455.1"/>
    </source>
</evidence>
<comment type="pathway">
    <text evidence="2">Cell wall biogenesis; peptidoglycan biosynthesis.</text>
</comment>
<dbReference type="InterPro" id="IPR012338">
    <property type="entry name" value="Beta-lactam/transpept-like"/>
</dbReference>
<dbReference type="UniPathway" id="UPA00219"/>
<proteinExistence type="inferred from homology"/>
<evidence type="ECO:0000256" key="1">
    <source>
        <dbReference type="ARBA" id="ARBA00003217"/>
    </source>
</evidence>
<evidence type="ECO:0000256" key="15">
    <source>
        <dbReference type="RuleBase" id="RU004016"/>
    </source>
</evidence>
<dbReference type="PRINTS" id="PR00725">
    <property type="entry name" value="DADACBPTASE1"/>
</dbReference>
<evidence type="ECO:0000256" key="14">
    <source>
        <dbReference type="PIRSR" id="PIRSR618044-2"/>
    </source>
</evidence>
<feature type="active site" description="Acyl-ester intermediate" evidence="13">
    <location>
        <position position="66"/>
    </location>
</feature>